<proteinExistence type="predicted"/>
<gene>
    <name evidence="2" type="ORF">BQ4739_LOCUS1593</name>
</gene>
<dbReference type="AlphaFoldDB" id="A0A383V7Z0"/>
<reference evidence="2 3" key="1">
    <citation type="submission" date="2016-10" db="EMBL/GenBank/DDBJ databases">
        <authorList>
            <person name="Cai Z."/>
        </authorList>
    </citation>
    <scope>NUCLEOTIDE SEQUENCE [LARGE SCALE GENOMIC DNA]</scope>
</reference>
<accession>A0A383V7Z0</accession>
<feature type="region of interest" description="Disordered" evidence="1">
    <location>
        <begin position="1"/>
        <end position="34"/>
    </location>
</feature>
<dbReference type="Proteomes" id="UP000256970">
    <property type="component" value="Unassembled WGS sequence"/>
</dbReference>
<dbReference type="EMBL" id="FNXT01000121">
    <property type="protein sequence ID" value="SZX61060.1"/>
    <property type="molecule type" value="Genomic_DNA"/>
</dbReference>
<protein>
    <submittedName>
        <fullName evidence="2">Uncharacterized protein</fullName>
    </submittedName>
</protein>
<keyword evidence="3" id="KW-1185">Reference proteome</keyword>
<evidence type="ECO:0000313" key="3">
    <source>
        <dbReference type="Proteomes" id="UP000256970"/>
    </source>
</evidence>
<feature type="compositionally biased region" description="Low complexity" evidence="1">
    <location>
        <begin position="1"/>
        <end position="11"/>
    </location>
</feature>
<evidence type="ECO:0000313" key="2">
    <source>
        <dbReference type="EMBL" id="SZX61060.1"/>
    </source>
</evidence>
<sequence length="198" mass="21021">MSSTESSSSSSQGLQHSYAAAASRESGSQQLQRSQRLHSSSQQIQLPNIAGLTLSETGSSQVVLAVLLRHPCVMQDQQLVAKLLQTSQDVRVQVVQWGLRQLQVILQPRNMQEVECFTQWLQKHGSLVCGIAAELTRKHSPHCMGSCSSDCSKERAWAATAVSALAAAIQQAAAAAAGALQLQSLSLTGSTADAALLL</sequence>
<name>A0A383V7Z0_TETOB</name>
<evidence type="ECO:0000256" key="1">
    <source>
        <dbReference type="SAM" id="MobiDB-lite"/>
    </source>
</evidence>
<feature type="compositionally biased region" description="Low complexity" evidence="1">
    <location>
        <begin position="23"/>
        <end position="34"/>
    </location>
</feature>
<organism evidence="2 3">
    <name type="scientific">Tetradesmus obliquus</name>
    <name type="common">Green alga</name>
    <name type="synonym">Acutodesmus obliquus</name>
    <dbReference type="NCBI Taxonomy" id="3088"/>
    <lineage>
        <taxon>Eukaryota</taxon>
        <taxon>Viridiplantae</taxon>
        <taxon>Chlorophyta</taxon>
        <taxon>core chlorophytes</taxon>
        <taxon>Chlorophyceae</taxon>
        <taxon>CS clade</taxon>
        <taxon>Sphaeropleales</taxon>
        <taxon>Scenedesmaceae</taxon>
        <taxon>Tetradesmus</taxon>
    </lineage>
</organism>